<dbReference type="EMBL" id="CAJNOO010000048">
    <property type="protein sequence ID" value="CAF0769735.1"/>
    <property type="molecule type" value="Genomic_DNA"/>
</dbReference>
<dbReference type="Proteomes" id="UP000663882">
    <property type="component" value="Unassembled WGS sequence"/>
</dbReference>
<evidence type="ECO:0000313" key="2">
    <source>
        <dbReference type="EMBL" id="CAF0769735.1"/>
    </source>
</evidence>
<evidence type="ECO:0008006" key="6">
    <source>
        <dbReference type="Google" id="ProtNLM"/>
    </source>
</evidence>
<dbReference type="Proteomes" id="UP000663889">
    <property type="component" value="Unassembled WGS sequence"/>
</dbReference>
<keyword evidence="1" id="KW-1133">Transmembrane helix</keyword>
<dbReference type="EMBL" id="CAJNOT010005588">
    <property type="protein sequence ID" value="CAF1469523.1"/>
    <property type="molecule type" value="Genomic_DNA"/>
</dbReference>
<keyword evidence="1" id="KW-0812">Transmembrane</keyword>
<name>A0A813XKT8_9BILA</name>
<dbReference type="Proteomes" id="UP000663864">
    <property type="component" value="Unassembled WGS sequence"/>
</dbReference>
<dbReference type="AlphaFoldDB" id="A0A813XKT8"/>
<feature type="transmembrane region" description="Helical" evidence="1">
    <location>
        <begin position="74"/>
        <end position="98"/>
    </location>
</feature>
<gene>
    <name evidence="2" type="ORF">RFH988_LOCUS2298</name>
    <name evidence="3" type="ORF">SEV965_LOCUS3878</name>
    <name evidence="4" type="ORF">ZHD862_LOCUS36064</name>
</gene>
<keyword evidence="1" id="KW-0472">Membrane</keyword>
<proteinExistence type="predicted"/>
<evidence type="ECO:0000256" key="1">
    <source>
        <dbReference type="SAM" id="Phobius"/>
    </source>
</evidence>
<dbReference type="EMBL" id="CAJNOU010000103">
    <property type="protein sequence ID" value="CAF0866374.1"/>
    <property type="molecule type" value="Genomic_DNA"/>
</dbReference>
<protein>
    <recommendedName>
        <fullName evidence="6">Apple domain-containing protein</fullName>
    </recommendedName>
</protein>
<sequence length="199" mass="22397">MDRENSQYYQRSDWSTFQPSTLHHENSFINPITNKVHPTNIELNSLTQHQSKDFKKTKWKLPCESQQCPTRVPIFVQGLVLGVLIGCLMLTIALPLWLTSNYNNTTISSTTSISTVTTSTTATSAYYSCSNFTIRIYWNYPNNDIAWASPMSFYLCCLWCLDTSACTAFVLTNTTSTCWIKTTTGGAGYFDSTVIAATR</sequence>
<evidence type="ECO:0000313" key="3">
    <source>
        <dbReference type="EMBL" id="CAF0866374.1"/>
    </source>
</evidence>
<organism evidence="3 5">
    <name type="scientific">Rotaria sordida</name>
    <dbReference type="NCBI Taxonomy" id="392033"/>
    <lineage>
        <taxon>Eukaryota</taxon>
        <taxon>Metazoa</taxon>
        <taxon>Spiralia</taxon>
        <taxon>Gnathifera</taxon>
        <taxon>Rotifera</taxon>
        <taxon>Eurotatoria</taxon>
        <taxon>Bdelloidea</taxon>
        <taxon>Philodinida</taxon>
        <taxon>Philodinidae</taxon>
        <taxon>Rotaria</taxon>
    </lineage>
</organism>
<evidence type="ECO:0000313" key="4">
    <source>
        <dbReference type="EMBL" id="CAF1469523.1"/>
    </source>
</evidence>
<accession>A0A813XKT8</accession>
<evidence type="ECO:0000313" key="5">
    <source>
        <dbReference type="Proteomes" id="UP000663889"/>
    </source>
</evidence>
<comment type="caution">
    <text evidence="3">The sequence shown here is derived from an EMBL/GenBank/DDBJ whole genome shotgun (WGS) entry which is preliminary data.</text>
</comment>
<reference evidence="3" key="1">
    <citation type="submission" date="2021-02" db="EMBL/GenBank/DDBJ databases">
        <authorList>
            <person name="Nowell W R."/>
        </authorList>
    </citation>
    <scope>NUCLEOTIDE SEQUENCE</scope>
</reference>